<dbReference type="PANTHER" id="PTHR43667">
    <property type="entry name" value="CYCLOPROPANE-FATTY-ACYL-PHOSPHOLIPID SYNTHASE"/>
    <property type="match status" value="1"/>
</dbReference>
<comment type="caution">
    <text evidence="2">The sequence shown here is derived from an EMBL/GenBank/DDBJ whole genome shotgun (WGS) entry which is preliminary data.</text>
</comment>
<reference evidence="2 3" key="1">
    <citation type="submission" date="2018-11" db="EMBL/GenBank/DDBJ databases">
        <title>Draft genome sequence of Ferruginibacter sp. BO-59.</title>
        <authorList>
            <person name="Im W.T."/>
        </authorList>
    </citation>
    <scope>NUCLEOTIDE SEQUENCE [LARGE SCALE GENOMIC DNA]</scope>
    <source>
        <strain evidence="2 3">BO-59</strain>
    </source>
</reference>
<evidence type="ECO:0000313" key="3">
    <source>
        <dbReference type="Proteomes" id="UP000267223"/>
    </source>
</evidence>
<organism evidence="2 3">
    <name type="scientific">Hanamia caeni</name>
    <dbReference type="NCBI Taxonomy" id="2294116"/>
    <lineage>
        <taxon>Bacteria</taxon>
        <taxon>Pseudomonadati</taxon>
        <taxon>Bacteroidota</taxon>
        <taxon>Chitinophagia</taxon>
        <taxon>Chitinophagales</taxon>
        <taxon>Chitinophagaceae</taxon>
        <taxon>Hanamia</taxon>
    </lineage>
</organism>
<dbReference type="GO" id="GO:0008168">
    <property type="term" value="F:methyltransferase activity"/>
    <property type="evidence" value="ECO:0007669"/>
    <property type="project" value="UniProtKB-KW"/>
</dbReference>
<dbReference type="Gene3D" id="3.40.50.150">
    <property type="entry name" value="Vaccinia Virus protein VP39"/>
    <property type="match status" value="1"/>
</dbReference>
<name>A0A3M9NLU8_9BACT</name>
<evidence type="ECO:0000259" key="1">
    <source>
        <dbReference type="Pfam" id="PF13649"/>
    </source>
</evidence>
<proteinExistence type="predicted"/>
<gene>
    <name evidence="2" type="ORF">EFY79_03650</name>
</gene>
<accession>A0A3M9NLU8</accession>
<dbReference type="InterPro" id="IPR029063">
    <property type="entry name" value="SAM-dependent_MTases_sf"/>
</dbReference>
<dbReference type="RefSeq" id="WP_123119329.1">
    <property type="nucleotide sequence ID" value="NZ_RJJR01000002.1"/>
</dbReference>
<dbReference type="Pfam" id="PF13649">
    <property type="entry name" value="Methyltransf_25"/>
    <property type="match status" value="1"/>
</dbReference>
<dbReference type="OrthoDB" id="529208at2"/>
<dbReference type="SUPFAM" id="SSF53335">
    <property type="entry name" value="S-adenosyl-L-methionine-dependent methyltransferases"/>
    <property type="match status" value="1"/>
</dbReference>
<dbReference type="Proteomes" id="UP000267223">
    <property type="component" value="Unassembled WGS sequence"/>
</dbReference>
<protein>
    <submittedName>
        <fullName evidence="2">Class I SAM-dependent methyltransferase</fullName>
    </submittedName>
</protein>
<dbReference type="EMBL" id="RJJR01000002">
    <property type="protein sequence ID" value="RNI38766.1"/>
    <property type="molecule type" value="Genomic_DNA"/>
</dbReference>
<dbReference type="CDD" id="cd02440">
    <property type="entry name" value="AdoMet_MTases"/>
    <property type="match status" value="1"/>
</dbReference>
<keyword evidence="2" id="KW-0808">Transferase</keyword>
<sequence>MNPVAKNINETLAAAAFTQQANKFDELYSGNTIIKYKRKRVREHLSKIIAPGQHILELNSGTGEDAIWLGQHNCKVHATDISVEMQEVLKQKVRDADLHELINTEICSFTALEYLRERGPYDVIFSNFAGLNCTADLDTVLDSFADLLKPKGAVTLVLLPKFCLWEFLLIFKGKLKTATRRLFSSNGVNARVEKTRFKCWYYNPSFVIKHLKHDFDLLSIEGLCTIVPPSYIENFAEKFPKLFSWLCKKETDWKNKWPWKYIGDYYIISFRKK</sequence>
<dbReference type="InterPro" id="IPR041698">
    <property type="entry name" value="Methyltransf_25"/>
</dbReference>
<dbReference type="InterPro" id="IPR050723">
    <property type="entry name" value="CFA/CMAS"/>
</dbReference>
<feature type="domain" description="Methyltransferase" evidence="1">
    <location>
        <begin position="55"/>
        <end position="152"/>
    </location>
</feature>
<dbReference type="PANTHER" id="PTHR43667:SF2">
    <property type="entry name" value="FATTY ACID C-METHYL TRANSFERASE"/>
    <property type="match status" value="1"/>
</dbReference>
<keyword evidence="2" id="KW-0489">Methyltransferase</keyword>
<dbReference type="AlphaFoldDB" id="A0A3M9NLU8"/>
<keyword evidence="3" id="KW-1185">Reference proteome</keyword>
<dbReference type="GO" id="GO:0032259">
    <property type="term" value="P:methylation"/>
    <property type="evidence" value="ECO:0007669"/>
    <property type="project" value="UniProtKB-KW"/>
</dbReference>
<evidence type="ECO:0000313" key="2">
    <source>
        <dbReference type="EMBL" id="RNI38766.1"/>
    </source>
</evidence>